<dbReference type="EMBL" id="SSMC01000004">
    <property type="protein sequence ID" value="THD65707.1"/>
    <property type="molecule type" value="Genomic_DNA"/>
</dbReference>
<evidence type="ECO:0000256" key="1">
    <source>
        <dbReference type="PROSITE-ProRule" id="PRU00339"/>
    </source>
</evidence>
<name>A0A4S3LY53_9FLAO</name>
<dbReference type="InterPro" id="IPR011990">
    <property type="entry name" value="TPR-like_helical_dom_sf"/>
</dbReference>
<feature type="repeat" description="TPR" evidence="1">
    <location>
        <begin position="40"/>
        <end position="73"/>
    </location>
</feature>
<dbReference type="InterPro" id="IPR019734">
    <property type="entry name" value="TPR_rpt"/>
</dbReference>
<dbReference type="PANTHER" id="PTHR45588">
    <property type="entry name" value="TPR DOMAIN-CONTAINING PROTEIN"/>
    <property type="match status" value="1"/>
</dbReference>
<protein>
    <recommendedName>
        <fullName evidence="4">Tetratricopeptide repeat protein</fullName>
    </recommendedName>
</protein>
<evidence type="ECO:0008006" key="4">
    <source>
        <dbReference type="Google" id="ProtNLM"/>
    </source>
</evidence>
<dbReference type="PANTHER" id="PTHR45588:SF1">
    <property type="entry name" value="WW DOMAIN-CONTAINING PROTEIN"/>
    <property type="match status" value="1"/>
</dbReference>
<organism evidence="2 3">
    <name type="scientific">Robertkochia marina</name>
    <dbReference type="NCBI Taxonomy" id="1227945"/>
    <lineage>
        <taxon>Bacteria</taxon>
        <taxon>Pseudomonadati</taxon>
        <taxon>Bacteroidota</taxon>
        <taxon>Flavobacteriia</taxon>
        <taxon>Flavobacteriales</taxon>
        <taxon>Flavobacteriaceae</taxon>
        <taxon>Robertkochia</taxon>
    </lineage>
</organism>
<reference evidence="2 3" key="1">
    <citation type="submission" date="2019-04" db="EMBL/GenBank/DDBJ databases">
        <title>Draft genome sequence of Robertkochia marina CC-AMO-30D.</title>
        <authorList>
            <person name="Hameed A."/>
            <person name="Lin S.-Y."/>
            <person name="Shahina M."/>
            <person name="Lai W.-A."/>
            <person name="Young C.-C."/>
        </authorList>
    </citation>
    <scope>NUCLEOTIDE SEQUENCE [LARGE SCALE GENOMIC DNA]</scope>
    <source>
        <strain evidence="2 3">CC-AMO-30D</strain>
    </source>
</reference>
<dbReference type="AlphaFoldDB" id="A0A4S3LY53"/>
<dbReference type="OrthoDB" id="9778494at2"/>
<proteinExistence type="predicted"/>
<dbReference type="Gene3D" id="1.25.40.10">
    <property type="entry name" value="Tetratricopeptide repeat domain"/>
    <property type="match status" value="2"/>
</dbReference>
<comment type="caution">
    <text evidence="2">The sequence shown here is derived from an EMBL/GenBank/DDBJ whole genome shotgun (WGS) entry which is preliminary data.</text>
</comment>
<dbReference type="PROSITE" id="PS50005">
    <property type="entry name" value="TPR"/>
    <property type="match status" value="1"/>
</dbReference>
<keyword evidence="3" id="KW-1185">Reference proteome</keyword>
<gene>
    <name evidence="2" type="ORF">E7Z59_14045</name>
</gene>
<keyword evidence="1" id="KW-0802">TPR repeat</keyword>
<evidence type="ECO:0000313" key="2">
    <source>
        <dbReference type="EMBL" id="THD65707.1"/>
    </source>
</evidence>
<sequence length="532" mass="60514">MKRIITVLILIFCLSCQTTEKKEQDQLGVVHLEVSGNEKAREHFKKGLLLLHSFEYTDAREAFHKAISADPDMGMAYWGEAMTYNHSIWFEQDFEKAVESLEKMGSREHLKLDDPLEQDLVAGVKILYQPEKSKAQRDQEYAGYLKALYQKYPGNHEVASFYALSLLGTVSEGRDYEVYGEAARIAREVLNENPKHPGALHYLIHSYDDPDHAHLALNAADAYAKVAPDASHALHMPSHIYVAKGMWEQVVASNEESYQASLNRMERKSLSNDARGYHSYHWLQYGYLQQGRTDLAKEMTINLSDYVAATPSKRGRSHMVFLKGTYLVETNDWTDAIGNIPVEVADLNITIRAQYMFIEGLKASMEKDLEALLEIIQNMETDLSREAVLVDNLEKGYPGCTNLTRETANQTDLQFTQAMIFQLKAYKAILENDPELTERFLKEAVAIEERLSYSYGPPVIQKPTLEMYADWLLTQGRASEALKTYQKALQRTPNRTLTLEGALKAAEMADKPALVKQFKEQLSNNMKYPQKA</sequence>
<dbReference type="SUPFAM" id="SSF48452">
    <property type="entry name" value="TPR-like"/>
    <property type="match status" value="1"/>
</dbReference>
<evidence type="ECO:0000313" key="3">
    <source>
        <dbReference type="Proteomes" id="UP000305939"/>
    </source>
</evidence>
<dbReference type="RefSeq" id="WP_136336991.1">
    <property type="nucleotide sequence ID" value="NZ_QXMP01000002.1"/>
</dbReference>
<accession>A0A4S3LY53</accession>
<dbReference type="Proteomes" id="UP000305939">
    <property type="component" value="Unassembled WGS sequence"/>
</dbReference>